<proteinExistence type="predicted"/>
<organism evidence="2 3">
    <name type="scientific">Schaalia turicensis</name>
    <dbReference type="NCBI Taxonomy" id="131111"/>
    <lineage>
        <taxon>Bacteria</taxon>
        <taxon>Bacillati</taxon>
        <taxon>Actinomycetota</taxon>
        <taxon>Actinomycetes</taxon>
        <taxon>Actinomycetales</taxon>
        <taxon>Actinomycetaceae</taxon>
        <taxon>Schaalia</taxon>
    </lineage>
</organism>
<feature type="transmembrane region" description="Helical" evidence="1">
    <location>
        <begin position="161"/>
        <end position="178"/>
    </location>
</feature>
<dbReference type="InterPro" id="IPR025576">
    <property type="entry name" value="YwiC"/>
</dbReference>
<sequence>MPVLVCFSKRSLLVDEAGLALLTPFREGVPGTGLMYLLTTLCHLHCWTFLLRVCVMEPQNMTPKSGVKRSLGVKGWVPGQKGAWGIALLPLLLGCWLAGWHPLFALLIPAWLSAFAFFQVFEKWMKAPVSRRSSLQPAFITWTGLTALLGIPLLIVAPRLLAWAPFFAPLVVVTLWEVSRGHDRAIATRFSSVLASTLMTPVATSLSLDVYPTNTELGFAWVSFGVLSAYFIACVPYVRSLIRGRKNPRPWIIAGGLLHLLALVGVCFAVWTNLLGWSSIVVWVALLARSLIVPLWQARRAKPIPVTVLGRSEIAWSLLVIASLTIPLV</sequence>
<evidence type="ECO:0008006" key="4">
    <source>
        <dbReference type="Google" id="ProtNLM"/>
    </source>
</evidence>
<reference evidence="2 3" key="1">
    <citation type="submission" date="2017-12" db="EMBL/GenBank/DDBJ databases">
        <title>Phylogenetic diversity of female urinary microbiome.</title>
        <authorList>
            <person name="Thomas-White K."/>
            <person name="Wolfe A.J."/>
        </authorList>
    </citation>
    <scope>NUCLEOTIDE SEQUENCE [LARGE SCALE GENOMIC DNA]</scope>
    <source>
        <strain evidence="2 3">UMB0250</strain>
    </source>
</reference>
<feature type="transmembrane region" description="Helical" evidence="1">
    <location>
        <begin position="217"/>
        <end position="238"/>
    </location>
</feature>
<feature type="transmembrane region" description="Helical" evidence="1">
    <location>
        <begin position="106"/>
        <end position="125"/>
    </location>
</feature>
<name>A0A2I1I5R2_9ACTO</name>
<accession>A0A2I1I5R2</accession>
<feature type="transmembrane region" description="Helical" evidence="1">
    <location>
        <begin position="190"/>
        <end position="211"/>
    </location>
</feature>
<keyword evidence="1" id="KW-0812">Transmembrane</keyword>
<gene>
    <name evidence="2" type="ORF">CYJ25_04180</name>
</gene>
<dbReference type="OrthoDB" id="2380563at2"/>
<evidence type="ECO:0000256" key="1">
    <source>
        <dbReference type="SAM" id="Phobius"/>
    </source>
</evidence>
<dbReference type="Proteomes" id="UP000234545">
    <property type="component" value="Unassembled WGS sequence"/>
</dbReference>
<evidence type="ECO:0000313" key="2">
    <source>
        <dbReference type="EMBL" id="PKY66431.1"/>
    </source>
</evidence>
<feature type="transmembrane region" description="Helical" evidence="1">
    <location>
        <begin position="277"/>
        <end position="296"/>
    </location>
</feature>
<comment type="caution">
    <text evidence="2">The sequence shown here is derived from an EMBL/GenBank/DDBJ whole genome shotgun (WGS) entry which is preliminary data.</text>
</comment>
<dbReference type="EMBL" id="PKKJ01000003">
    <property type="protein sequence ID" value="PKY66431.1"/>
    <property type="molecule type" value="Genomic_DNA"/>
</dbReference>
<evidence type="ECO:0000313" key="3">
    <source>
        <dbReference type="Proteomes" id="UP000234545"/>
    </source>
</evidence>
<keyword evidence="1" id="KW-1133">Transmembrane helix</keyword>
<protein>
    <recommendedName>
        <fullName evidence="4">YwiC-like protein</fullName>
    </recommendedName>
</protein>
<feature type="transmembrane region" description="Helical" evidence="1">
    <location>
        <begin position="137"/>
        <end position="155"/>
    </location>
</feature>
<dbReference type="Pfam" id="PF14256">
    <property type="entry name" value="YwiC"/>
    <property type="match status" value="1"/>
</dbReference>
<feature type="transmembrane region" description="Helical" evidence="1">
    <location>
        <begin position="250"/>
        <end position="271"/>
    </location>
</feature>
<keyword evidence="1" id="KW-0472">Membrane</keyword>
<dbReference type="AlphaFoldDB" id="A0A2I1I5R2"/>